<protein>
    <submittedName>
        <fullName evidence="1">Uncharacterized protein</fullName>
    </submittedName>
</protein>
<dbReference type="Proteomes" id="UP000244152">
    <property type="component" value="Unassembled WGS sequence"/>
</dbReference>
<comment type="caution">
    <text evidence="1">The sequence shown here is derived from an EMBL/GenBank/DDBJ whole genome shotgun (WGS) entry which is preliminary data.</text>
</comment>
<accession>A0A2T5I7P1</accession>
<sequence length="48" mass="5574">MTLPSQLGREDWEPSHWAWVNGLDETRLPQKQRLLALNRPGFRGGFLV</sequence>
<evidence type="ECO:0000313" key="1">
    <source>
        <dbReference type="EMBL" id="PTQ79845.1"/>
    </source>
</evidence>
<dbReference type="EMBL" id="QAOK01000022">
    <property type="protein sequence ID" value="PTQ79845.1"/>
    <property type="molecule type" value="Genomic_DNA"/>
</dbReference>
<name>A0A2T5I7P1_9PROT</name>
<dbReference type="AlphaFoldDB" id="A0A2T5I7P1"/>
<reference evidence="1 2" key="1">
    <citation type="submission" date="2018-04" db="EMBL/GenBank/DDBJ databases">
        <title>Active sludge and wastewater microbial communities from Klosterneuburg, Austria.</title>
        <authorList>
            <person name="Wagner M."/>
        </authorList>
    </citation>
    <scope>NUCLEOTIDE SEQUENCE [LARGE SCALE GENOMIC DNA]</scope>
    <source>
        <strain evidence="1 2">Nl12</strain>
    </source>
</reference>
<proteinExistence type="predicted"/>
<gene>
    <name evidence="1" type="ORF">C8R21_12250</name>
</gene>
<evidence type="ECO:0000313" key="2">
    <source>
        <dbReference type="Proteomes" id="UP000244152"/>
    </source>
</evidence>
<organism evidence="1 2">
    <name type="scientific">Nitrosospira multiformis</name>
    <dbReference type="NCBI Taxonomy" id="1231"/>
    <lineage>
        <taxon>Bacteria</taxon>
        <taxon>Pseudomonadati</taxon>
        <taxon>Pseudomonadota</taxon>
        <taxon>Betaproteobacteria</taxon>
        <taxon>Nitrosomonadales</taxon>
        <taxon>Nitrosomonadaceae</taxon>
        <taxon>Nitrosospira</taxon>
    </lineage>
</organism>
<dbReference type="RefSeq" id="WP_181258920.1">
    <property type="nucleotide sequence ID" value="NZ_QAOK01000022.1"/>
</dbReference>